<dbReference type="Pfam" id="PF00903">
    <property type="entry name" value="Glyoxalase"/>
    <property type="match status" value="1"/>
</dbReference>
<feature type="domain" description="VOC" evidence="1">
    <location>
        <begin position="4"/>
        <end position="135"/>
    </location>
</feature>
<gene>
    <name evidence="2" type="ORF">GCM10023196_027040</name>
</gene>
<dbReference type="Gene3D" id="3.10.180.10">
    <property type="entry name" value="2,3-Dihydroxybiphenyl 1,2-Dioxygenase, domain 1"/>
    <property type="match status" value="1"/>
</dbReference>
<organism evidence="2 3">
    <name type="scientific">Actinoallomurus vinaceus</name>
    <dbReference type="NCBI Taxonomy" id="1080074"/>
    <lineage>
        <taxon>Bacteria</taxon>
        <taxon>Bacillati</taxon>
        <taxon>Actinomycetota</taxon>
        <taxon>Actinomycetes</taxon>
        <taxon>Streptosporangiales</taxon>
        <taxon>Thermomonosporaceae</taxon>
        <taxon>Actinoallomurus</taxon>
    </lineage>
</organism>
<dbReference type="InterPro" id="IPR037523">
    <property type="entry name" value="VOC_core"/>
</dbReference>
<sequence length="151" mass="16471">MITGLGLATIWVLDQDSAKEFFTDKLGLELRNDMTLGEGGMRWVTVGAKDQPELDLTLMIPGPPSLDAESAEQLKALIAKGVLGAGAFTTDDCVAEHRALAAKGVEFVHEPQRRPYGIEAIFRDDSGNWYSLTQPFETLDESADWGSVSRD</sequence>
<dbReference type="InterPro" id="IPR029068">
    <property type="entry name" value="Glyas_Bleomycin-R_OHBP_Dase"/>
</dbReference>
<evidence type="ECO:0000313" key="3">
    <source>
        <dbReference type="Proteomes" id="UP001501442"/>
    </source>
</evidence>
<keyword evidence="3" id="KW-1185">Reference proteome</keyword>
<proteinExistence type="predicted"/>
<dbReference type="EMBL" id="BAABHK010000003">
    <property type="protein sequence ID" value="GAA4624920.1"/>
    <property type="molecule type" value="Genomic_DNA"/>
</dbReference>
<dbReference type="Proteomes" id="UP001501442">
    <property type="component" value="Unassembled WGS sequence"/>
</dbReference>
<dbReference type="PANTHER" id="PTHR36437:SF2">
    <property type="entry name" value="GLYOXALASE_BLEOMYCIN RESISTANCE PROTEIN_DIOXYGENASE"/>
    <property type="match status" value="1"/>
</dbReference>
<dbReference type="PANTHER" id="PTHR36437">
    <property type="entry name" value="GLYOXALASE/BLEOMYCIN RESISTANCE PROTEIN/DIOXYGENASE"/>
    <property type="match status" value="1"/>
</dbReference>
<dbReference type="InterPro" id="IPR004360">
    <property type="entry name" value="Glyas_Fos-R_dOase_dom"/>
</dbReference>
<dbReference type="SUPFAM" id="SSF54593">
    <property type="entry name" value="Glyoxalase/Bleomycin resistance protein/Dihydroxybiphenyl dioxygenase"/>
    <property type="match status" value="1"/>
</dbReference>
<name>A0ABP8U8C9_9ACTN</name>
<evidence type="ECO:0000313" key="2">
    <source>
        <dbReference type="EMBL" id="GAA4624920.1"/>
    </source>
</evidence>
<accession>A0ABP8U8C9</accession>
<evidence type="ECO:0000259" key="1">
    <source>
        <dbReference type="PROSITE" id="PS51819"/>
    </source>
</evidence>
<reference evidence="3" key="1">
    <citation type="journal article" date="2019" name="Int. J. Syst. Evol. Microbiol.">
        <title>The Global Catalogue of Microorganisms (GCM) 10K type strain sequencing project: providing services to taxonomists for standard genome sequencing and annotation.</title>
        <authorList>
            <consortium name="The Broad Institute Genomics Platform"/>
            <consortium name="The Broad Institute Genome Sequencing Center for Infectious Disease"/>
            <person name="Wu L."/>
            <person name="Ma J."/>
        </authorList>
    </citation>
    <scope>NUCLEOTIDE SEQUENCE [LARGE SCALE GENOMIC DNA]</scope>
    <source>
        <strain evidence="3">JCM 17939</strain>
    </source>
</reference>
<comment type="caution">
    <text evidence="2">The sequence shown here is derived from an EMBL/GenBank/DDBJ whole genome shotgun (WGS) entry which is preliminary data.</text>
</comment>
<dbReference type="PROSITE" id="PS51819">
    <property type="entry name" value="VOC"/>
    <property type="match status" value="1"/>
</dbReference>
<protein>
    <submittedName>
        <fullName evidence="2">VOC family protein</fullName>
    </submittedName>
</protein>
<dbReference type="RefSeq" id="WP_345431079.1">
    <property type="nucleotide sequence ID" value="NZ_BAABHK010000003.1"/>
</dbReference>